<keyword evidence="3" id="KW-0237">DNA synthesis</keyword>
<dbReference type="OrthoDB" id="9808747at2"/>
<dbReference type="InterPro" id="IPR029398">
    <property type="entry name" value="PolB_thumb"/>
</dbReference>
<accession>A1HML4</accession>
<dbReference type="FunFam" id="3.20.20.140:FF:000047">
    <property type="entry name" value="PHP domain-containing protein"/>
    <property type="match status" value="1"/>
</dbReference>
<dbReference type="CDD" id="cd00141">
    <property type="entry name" value="NT_POLXc"/>
    <property type="match status" value="1"/>
</dbReference>
<feature type="domain" description="Helix-hairpin-helix DNA-binding motif class 1" evidence="9">
    <location>
        <begin position="127"/>
        <end position="146"/>
    </location>
</feature>
<dbReference type="PANTHER" id="PTHR36928:SF1">
    <property type="entry name" value="PHOSPHATASE YCDX-RELATED"/>
    <property type="match status" value="1"/>
</dbReference>
<evidence type="ECO:0000259" key="9">
    <source>
        <dbReference type="SMART" id="SM00278"/>
    </source>
</evidence>
<dbReference type="Gene3D" id="1.10.150.110">
    <property type="entry name" value="DNA polymerase beta, N-terminal domain-like"/>
    <property type="match status" value="1"/>
</dbReference>
<keyword evidence="6" id="KW-0235">DNA replication</keyword>
<dbReference type="InterPro" id="IPR027421">
    <property type="entry name" value="DNA_pol_lamdba_lyase_dom_sf"/>
</dbReference>
<evidence type="ECO:0000256" key="2">
    <source>
        <dbReference type="ARBA" id="ARBA00012417"/>
    </source>
</evidence>
<keyword evidence="4" id="KW-0808">Transferase</keyword>
<dbReference type="InterPro" id="IPR002054">
    <property type="entry name" value="DNA-dir_DNA_pol_X"/>
</dbReference>
<dbReference type="SUPFAM" id="SSF81301">
    <property type="entry name" value="Nucleotidyltransferase"/>
    <property type="match status" value="1"/>
</dbReference>
<dbReference type="InterPro" id="IPR050243">
    <property type="entry name" value="PHP_phosphatase"/>
</dbReference>
<feature type="domain" description="Polymerase/histidinol phosphatase N-terminal" evidence="10">
    <location>
        <begin position="337"/>
        <end position="416"/>
    </location>
</feature>
<dbReference type="SUPFAM" id="SSF89550">
    <property type="entry name" value="PHP domain-like"/>
    <property type="match status" value="1"/>
</dbReference>
<dbReference type="Gene3D" id="1.10.150.20">
    <property type="entry name" value="5' to 3' exonuclease, C-terminal subdomain"/>
    <property type="match status" value="1"/>
</dbReference>
<keyword evidence="5" id="KW-0548">Nucleotidyltransferase</keyword>
<dbReference type="GO" id="GO:0003887">
    <property type="term" value="F:DNA-directed DNA polymerase activity"/>
    <property type="evidence" value="ECO:0007669"/>
    <property type="project" value="UniProtKB-KW"/>
</dbReference>
<dbReference type="PANTHER" id="PTHR36928">
    <property type="entry name" value="PHOSPHATASE YCDX-RELATED"/>
    <property type="match status" value="1"/>
</dbReference>
<dbReference type="Pfam" id="PF14520">
    <property type="entry name" value="HHH_5"/>
    <property type="match status" value="1"/>
</dbReference>
<feature type="domain" description="Helix-hairpin-helix DNA-binding motif class 1" evidence="9">
    <location>
        <begin position="52"/>
        <end position="71"/>
    </location>
</feature>
<dbReference type="Gene3D" id="3.30.460.10">
    <property type="entry name" value="Beta Polymerase, domain 2"/>
    <property type="match status" value="1"/>
</dbReference>
<dbReference type="EMBL" id="AAWL01000002">
    <property type="protein sequence ID" value="EAX48505.1"/>
    <property type="molecule type" value="Genomic_DNA"/>
</dbReference>
<dbReference type="NCBIfam" id="NF006375">
    <property type="entry name" value="PRK08609.1"/>
    <property type="match status" value="1"/>
</dbReference>
<evidence type="ECO:0000256" key="8">
    <source>
        <dbReference type="ARBA" id="ARBA00049244"/>
    </source>
</evidence>
<reference evidence="12 13" key="2">
    <citation type="submission" date="2007-01" db="EMBL/GenBank/DDBJ databases">
        <title>Sequencing of the draft genome and assembly of Thermosinus carboxydivorans Nor1.</title>
        <authorList>
            <consortium name="US DOE Joint Genome Institute (JGI-PGF)"/>
            <person name="Copeland A."/>
            <person name="Lucas S."/>
            <person name="Lapidus A."/>
            <person name="Barry K."/>
            <person name="Glavina del Rio T."/>
            <person name="Dalin E."/>
            <person name="Tice H."/>
            <person name="Bruce D."/>
            <person name="Pitluck S."/>
            <person name="Richardson P."/>
        </authorList>
    </citation>
    <scope>NUCLEOTIDE SEQUENCE [LARGE SCALE GENOMIC DNA]</scope>
    <source>
        <strain evidence="12 13">Nor1</strain>
    </source>
</reference>
<dbReference type="Pfam" id="PF02811">
    <property type="entry name" value="PHP"/>
    <property type="match status" value="1"/>
</dbReference>
<dbReference type="PIRSF" id="PIRSF005047">
    <property type="entry name" value="UCP005047_YshC"/>
    <property type="match status" value="1"/>
</dbReference>
<organism evidence="12 13">
    <name type="scientific">Thermosinus carboxydivorans Nor1</name>
    <dbReference type="NCBI Taxonomy" id="401526"/>
    <lineage>
        <taxon>Bacteria</taxon>
        <taxon>Bacillati</taxon>
        <taxon>Bacillota</taxon>
        <taxon>Negativicutes</taxon>
        <taxon>Selenomonadales</taxon>
        <taxon>Sporomusaceae</taxon>
        <taxon>Thermosinus</taxon>
    </lineage>
</organism>
<evidence type="ECO:0000256" key="5">
    <source>
        <dbReference type="ARBA" id="ARBA00022695"/>
    </source>
</evidence>
<dbReference type="InterPro" id="IPR022311">
    <property type="entry name" value="PolX-like"/>
</dbReference>
<dbReference type="GO" id="GO:0042578">
    <property type="term" value="F:phosphoric ester hydrolase activity"/>
    <property type="evidence" value="ECO:0007669"/>
    <property type="project" value="TreeGrafter"/>
</dbReference>
<dbReference type="SMART" id="SM00483">
    <property type="entry name" value="POLXc"/>
    <property type="match status" value="1"/>
</dbReference>
<dbReference type="SMART" id="SM00481">
    <property type="entry name" value="POLIIIAc"/>
    <property type="match status" value="1"/>
</dbReference>
<dbReference type="GO" id="GO:0005829">
    <property type="term" value="C:cytosol"/>
    <property type="evidence" value="ECO:0007669"/>
    <property type="project" value="TreeGrafter"/>
</dbReference>
<dbReference type="GO" id="GO:0006281">
    <property type="term" value="P:DNA repair"/>
    <property type="evidence" value="ECO:0007669"/>
    <property type="project" value="InterPro"/>
</dbReference>
<dbReference type="SMART" id="SM00278">
    <property type="entry name" value="HhH1"/>
    <property type="match status" value="3"/>
</dbReference>
<keyword evidence="7" id="KW-0239">DNA-directed DNA polymerase</keyword>
<evidence type="ECO:0000256" key="3">
    <source>
        <dbReference type="ARBA" id="ARBA00022634"/>
    </source>
</evidence>
<dbReference type="Pfam" id="PF14791">
    <property type="entry name" value="DNA_pol_B_thumb"/>
    <property type="match status" value="1"/>
</dbReference>
<dbReference type="AlphaFoldDB" id="A1HML4"/>
<evidence type="ECO:0000313" key="13">
    <source>
        <dbReference type="Proteomes" id="UP000005139"/>
    </source>
</evidence>
<evidence type="ECO:0000256" key="1">
    <source>
        <dbReference type="ARBA" id="ARBA00001946"/>
    </source>
</evidence>
<dbReference type="EC" id="2.7.7.7" evidence="2"/>
<dbReference type="InterPro" id="IPR010996">
    <property type="entry name" value="HHH_MUS81"/>
</dbReference>
<feature type="domain" description="Helix-hairpin-helix DNA-binding motif class 1" evidence="9">
    <location>
        <begin position="92"/>
        <end position="111"/>
    </location>
</feature>
<dbReference type="CDD" id="cd07436">
    <property type="entry name" value="PHP_PolX"/>
    <property type="match status" value="1"/>
</dbReference>
<dbReference type="RefSeq" id="WP_007288277.1">
    <property type="nucleotide sequence ID" value="NZ_AAWL01000002.1"/>
</dbReference>
<protein>
    <recommendedName>
        <fullName evidence="2">DNA-directed DNA polymerase</fullName>
        <ecNumber evidence="2">2.7.7.7</ecNumber>
    </recommendedName>
</protein>
<sequence length="576" mass="63450">MADARTLAKMLAEIAVLLELRGENSFKIRAYENAARALGQLDADLAELVAQGRLQGIKGIGKTMTQHIKEYIETGRVTYYEELREQVPPVLFELVKIPGLGPKKALLLHEQLGINSVGELEYACRENRLKTLSGFGDKSQDKILAGIDFLKKYQGRFLLGDAWPVAEKIAEYLRQHEAVLQAEVAGSIRRRAETVKNIDIVVAADAEAVADIAIAMPGVQQVLSREGNDIRVRLTTGMELAVHVVKPTAFAAALHRYTGSKDHLDLLGAVAGEQGWRLDAEGLIDATGRRQGVASEEDLYQRLGLAYIPPELREGLDEVRLAARSLPALVTAQDIRGVFHVHTVYSDGTATIAEMARGAQARGWQYIGITDHSQSAVYAHGLRVETVREQRREIERLNVASSDFTILAGIESDILPDGSLDYPDEVLAEFDFVIASVHSAFRLSEAEMTRRIVRAMENPYVTMLGHPTGRILLARDGYALDMEEVISAAAGTGTVIEINASPYRLDLDWRWCRRAKEKGVLLSVNPDAHALDELDYLDYGLAMARKAGLTAADILTSRSLPDLLSLLSRKRAGRRQ</sequence>
<comment type="caution">
    <text evidence="12">The sequence shown here is derived from an EMBL/GenBank/DDBJ whole genome shotgun (WGS) entry which is preliminary data.</text>
</comment>
<name>A1HML4_9FIRM</name>
<dbReference type="SUPFAM" id="SSF47781">
    <property type="entry name" value="RuvA domain 2-like"/>
    <property type="match status" value="1"/>
</dbReference>
<dbReference type="InterPro" id="IPR003141">
    <property type="entry name" value="Pol/His_phosphatase_N"/>
</dbReference>
<dbReference type="Pfam" id="PF14716">
    <property type="entry name" value="HHH_8"/>
    <property type="match status" value="1"/>
</dbReference>
<keyword evidence="13" id="KW-1185">Reference proteome</keyword>
<dbReference type="InterPro" id="IPR037160">
    <property type="entry name" value="DNA_Pol_thumb_sf"/>
</dbReference>
<gene>
    <name evidence="12" type="ORF">TcarDRAFT_1977</name>
</gene>
<feature type="domain" description="DNA-directed DNA polymerase X" evidence="11">
    <location>
        <begin position="1"/>
        <end position="314"/>
    </location>
</feature>
<proteinExistence type="predicted"/>
<dbReference type="InterPro" id="IPR043519">
    <property type="entry name" value="NT_sf"/>
</dbReference>
<evidence type="ECO:0000259" key="10">
    <source>
        <dbReference type="SMART" id="SM00481"/>
    </source>
</evidence>
<evidence type="ECO:0000256" key="7">
    <source>
        <dbReference type="ARBA" id="ARBA00022932"/>
    </source>
</evidence>
<dbReference type="eggNOG" id="COG1387">
    <property type="taxonomic scope" value="Bacteria"/>
</dbReference>
<dbReference type="InterPro" id="IPR016195">
    <property type="entry name" value="Pol/histidinol_Pase-like"/>
</dbReference>
<dbReference type="GO" id="GO:0003677">
    <property type="term" value="F:DNA binding"/>
    <property type="evidence" value="ECO:0007669"/>
    <property type="project" value="InterPro"/>
</dbReference>
<evidence type="ECO:0000313" key="12">
    <source>
        <dbReference type="EMBL" id="EAX48505.1"/>
    </source>
</evidence>
<dbReference type="InterPro" id="IPR003583">
    <property type="entry name" value="Hlx-hairpin-Hlx_DNA-bd_motif"/>
</dbReference>
<dbReference type="Proteomes" id="UP000005139">
    <property type="component" value="Unassembled WGS sequence"/>
</dbReference>
<dbReference type="SUPFAM" id="SSF47802">
    <property type="entry name" value="DNA polymerase beta, N-terminal domain-like"/>
    <property type="match status" value="1"/>
</dbReference>
<reference evidence="12 13" key="1">
    <citation type="submission" date="2007-01" db="EMBL/GenBank/DDBJ databases">
        <title>Annotation of the draft genome assembly of Thermosinus carboxydivorans Nor1.</title>
        <authorList>
            <consortium name="US DOE Joint Genome Institute (JGI-ORNL)"/>
            <person name="Larimer F."/>
            <person name="Land M."/>
            <person name="Hauser L."/>
        </authorList>
    </citation>
    <scope>NUCLEOTIDE SEQUENCE [LARGE SCALE GENOMIC DNA]</scope>
    <source>
        <strain evidence="12 13">Nor1</strain>
    </source>
</reference>
<dbReference type="Gene3D" id="3.20.20.140">
    <property type="entry name" value="Metal-dependent hydrolases"/>
    <property type="match status" value="1"/>
</dbReference>
<evidence type="ECO:0000256" key="4">
    <source>
        <dbReference type="ARBA" id="ARBA00022679"/>
    </source>
</evidence>
<dbReference type="Gene3D" id="3.30.210.10">
    <property type="entry name" value="DNA polymerase, thumb domain"/>
    <property type="match status" value="1"/>
</dbReference>
<comment type="cofactor">
    <cofactor evidence="1">
        <name>Mg(2+)</name>
        <dbReference type="ChEBI" id="CHEBI:18420"/>
    </cofactor>
</comment>
<dbReference type="InterPro" id="IPR010994">
    <property type="entry name" value="RuvA_2-like"/>
</dbReference>
<dbReference type="InterPro" id="IPR004013">
    <property type="entry name" value="PHP_dom"/>
</dbReference>
<dbReference type="GO" id="GO:0008270">
    <property type="term" value="F:zinc ion binding"/>
    <property type="evidence" value="ECO:0007669"/>
    <property type="project" value="TreeGrafter"/>
</dbReference>
<evidence type="ECO:0000259" key="11">
    <source>
        <dbReference type="SMART" id="SM00483"/>
    </source>
</evidence>
<evidence type="ECO:0000256" key="6">
    <source>
        <dbReference type="ARBA" id="ARBA00022705"/>
    </source>
</evidence>
<dbReference type="InterPro" id="IPR047967">
    <property type="entry name" value="PolX_PHP"/>
</dbReference>
<comment type="catalytic activity">
    <reaction evidence="8">
        <text>DNA(n) + a 2'-deoxyribonucleoside 5'-triphosphate = DNA(n+1) + diphosphate</text>
        <dbReference type="Rhea" id="RHEA:22508"/>
        <dbReference type="Rhea" id="RHEA-COMP:17339"/>
        <dbReference type="Rhea" id="RHEA-COMP:17340"/>
        <dbReference type="ChEBI" id="CHEBI:33019"/>
        <dbReference type="ChEBI" id="CHEBI:61560"/>
        <dbReference type="ChEBI" id="CHEBI:173112"/>
        <dbReference type="EC" id="2.7.7.7"/>
    </reaction>
</comment>